<evidence type="ECO:0000313" key="8">
    <source>
        <dbReference type="Proteomes" id="UP001551695"/>
    </source>
</evidence>
<comment type="subcellular location">
    <subcellularLocation>
        <location evidence="1">Cell membrane</location>
        <topology evidence="1">Multi-pass membrane protein</topology>
    </subcellularLocation>
</comment>
<dbReference type="CDD" id="cd06173">
    <property type="entry name" value="MFS_MefA_like"/>
    <property type="match status" value="1"/>
</dbReference>
<feature type="transmembrane region" description="Helical" evidence="6">
    <location>
        <begin position="84"/>
        <end position="104"/>
    </location>
</feature>
<evidence type="ECO:0000256" key="3">
    <source>
        <dbReference type="ARBA" id="ARBA00022692"/>
    </source>
</evidence>
<feature type="transmembrane region" description="Helical" evidence="6">
    <location>
        <begin position="294"/>
        <end position="313"/>
    </location>
</feature>
<reference evidence="7 8" key="1">
    <citation type="submission" date="2024-06" db="EMBL/GenBank/DDBJ databases">
        <title>The Natural Products Discovery Center: Release of the First 8490 Sequenced Strains for Exploring Actinobacteria Biosynthetic Diversity.</title>
        <authorList>
            <person name="Kalkreuter E."/>
            <person name="Kautsar S.A."/>
            <person name="Yang D."/>
            <person name="Bader C.D."/>
            <person name="Teijaro C.N."/>
            <person name="Fluegel L."/>
            <person name="Davis C.M."/>
            <person name="Simpson J.R."/>
            <person name="Lauterbach L."/>
            <person name="Steele A.D."/>
            <person name="Gui C."/>
            <person name="Meng S."/>
            <person name="Li G."/>
            <person name="Viehrig K."/>
            <person name="Ye F."/>
            <person name="Su P."/>
            <person name="Kiefer A.F."/>
            <person name="Nichols A."/>
            <person name="Cepeda A.J."/>
            <person name="Yan W."/>
            <person name="Fan B."/>
            <person name="Jiang Y."/>
            <person name="Adhikari A."/>
            <person name="Zheng C.-J."/>
            <person name="Schuster L."/>
            <person name="Cowan T.M."/>
            <person name="Smanski M.J."/>
            <person name="Chevrette M.G."/>
            <person name="De Carvalho L.P.S."/>
            <person name="Shen B."/>
        </authorList>
    </citation>
    <scope>NUCLEOTIDE SEQUENCE [LARGE SCALE GENOMIC DNA]</scope>
    <source>
        <strain evidence="7 8">NPDC050403</strain>
    </source>
</reference>
<accession>A0ABV3FSC1</accession>
<feature type="transmembrane region" description="Helical" evidence="6">
    <location>
        <begin position="320"/>
        <end position="341"/>
    </location>
</feature>
<keyword evidence="8" id="KW-1185">Reference proteome</keyword>
<feature type="transmembrane region" description="Helical" evidence="6">
    <location>
        <begin position="154"/>
        <end position="181"/>
    </location>
</feature>
<feature type="transmembrane region" description="Helical" evidence="6">
    <location>
        <begin position="50"/>
        <end position="72"/>
    </location>
</feature>
<evidence type="ECO:0000256" key="1">
    <source>
        <dbReference type="ARBA" id="ARBA00004651"/>
    </source>
</evidence>
<dbReference type="PANTHER" id="PTHR23513:SF6">
    <property type="entry name" value="MAJOR FACILITATOR SUPERFAMILY ASSOCIATED DOMAIN-CONTAINING PROTEIN"/>
    <property type="match status" value="1"/>
</dbReference>
<dbReference type="InterPro" id="IPR011701">
    <property type="entry name" value="MFS"/>
</dbReference>
<dbReference type="Gene3D" id="1.20.1250.20">
    <property type="entry name" value="MFS general substrate transporter like domains"/>
    <property type="match status" value="1"/>
</dbReference>
<feature type="transmembrane region" description="Helical" evidence="6">
    <location>
        <begin position="110"/>
        <end position="134"/>
    </location>
</feature>
<dbReference type="InterPro" id="IPR036259">
    <property type="entry name" value="MFS_trans_sf"/>
</dbReference>
<dbReference type="PANTHER" id="PTHR23513">
    <property type="entry name" value="INTEGRAL MEMBRANE EFFLUX PROTEIN-RELATED"/>
    <property type="match status" value="1"/>
</dbReference>
<evidence type="ECO:0000256" key="4">
    <source>
        <dbReference type="ARBA" id="ARBA00022989"/>
    </source>
</evidence>
<gene>
    <name evidence="7" type="ORF">AB0I48_11515</name>
</gene>
<keyword evidence="5 6" id="KW-0472">Membrane</keyword>
<organism evidence="7 8">
    <name type="scientific">Nocardia aurea</name>
    <dbReference type="NCBI Taxonomy" id="2144174"/>
    <lineage>
        <taxon>Bacteria</taxon>
        <taxon>Bacillati</taxon>
        <taxon>Actinomycetota</taxon>
        <taxon>Actinomycetes</taxon>
        <taxon>Mycobacteriales</taxon>
        <taxon>Nocardiaceae</taxon>
        <taxon>Nocardia</taxon>
    </lineage>
</organism>
<dbReference type="SUPFAM" id="SSF103473">
    <property type="entry name" value="MFS general substrate transporter"/>
    <property type="match status" value="1"/>
</dbReference>
<keyword evidence="3 6" id="KW-0812">Transmembrane</keyword>
<sequence>MTAAPTITTASPRLSSDFYRLWGATTVSQLGSALGAGALPLIAITTVHASTWQVTALAAVSGIAAAAIVVPLGPFVEFRRKRPVMIGTNLLSFAALASIPTAAWLGVLTYTQLCLVATISTIGTIVFNAANSAYVKSIVPEPVRVRANSRLETVFWTASTIGTPIGGALVSIFGATTTILLDAISYLGSTLGLRGITTVEPLPEHPRHHQRRLHEIGSGWTHILAHPVLRLLFFNGMVFGGAVMTTGPLLALLMLRELHFPPWQYGLALGLPTLGGLLGSLCAPRLVARFGVHAVLLGSGTLRTCWLAPILVAHPGTAGLIIIIVAESLLLFCAGIFNPVFTTYRMNATTDDHMARVGTAWSISAKTVQPAFIAAGGLLAAATGIRLAIAAAAVVLLASSLLLPWKQAERDTFVANAIRGH</sequence>
<comment type="caution">
    <text evidence="7">The sequence shown here is derived from an EMBL/GenBank/DDBJ whole genome shotgun (WGS) entry which is preliminary data.</text>
</comment>
<dbReference type="RefSeq" id="WP_357782590.1">
    <property type="nucleotide sequence ID" value="NZ_JBFAKC010000004.1"/>
</dbReference>
<keyword evidence="2" id="KW-1003">Cell membrane</keyword>
<evidence type="ECO:0000313" key="7">
    <source>
        <dbReference type="EMBL" id="MEV0708185.1"/>
    </source>
</evidence>
<dbReference type="Proteomes" id="UP001551695">
    <property type="component" value="Unassembled WGS sequence"/>
</dbReference>
<feature type="transmembrane region" description="Helical" evidence="6">
    <location>
        <begin position="232"/>
        <end position="255"/>
    </location>
</feature>
<evidence type="ECO:0000256" key="5">
    <source>
        <dbReference type="ARBA" id="ARBA00023136"/>
    </source>
</evidence>
<dbReference type="Pfam" id="PF07690">
    <property type="entry name" value="MFS_1"/>
    <property type="match status" value="1"/>
</dbReference>
<protein>
    <submittedName>
        <fullName evidence="7">MFS transporter</fullName>
    </submittedName>
</protein>
<feature type="transmembrane region" description="Helical" evidence="6">
    <location>
        <begin position="21"/>
        <end position="44"/>
    </location>
</feature>
<name>A0ABV3FSC1_9NOCA</name>
<evidence type="ECO:0000256" key="2">
    <source>
        <dbReference type="ARBA" id="ARBA00022475"/>
    </source>
</evidence>
<dbReference type="EMBL" id="JBFAKC010000004">
    <property type="protein sequence ID" value="MEV0708185.1"/>
    <property type="molecule type" value="Genomic_DNA"/>
</dbReference>
<evidence type="ECO:0000256" key="6">
    <source>
        <dbReference type="SAM" id="Phobius"/>
    </source>
</evidence>
<feature type="transmembrane region" description="Helical" evidence="6">
    <location>
        <begin position="371"/>
        <end position="403"/>
    </location>
</feature>
<proteinExistence type="predicted"/>
<keyword evidence="4 6" id="KW-1133">Transmembrane helix</keyword>
<feature type="transmembrane region" description="Helical" evidence="6">
    <location>
        <begin position="267"/>
        <end position="288"/>
    </location>
</feature>